<evidence type="ECO:0000256" key="1">
    <source>
        <dbReference type="SAM" id="MobiDB-lite"/>
    </source>
</evidence>
<dbReference type="OrthoDB" id="1242806at2"/>
<proteinExistence type="predicted"/>
<accession>A0A2N7VP26</accession>
<feature type="region of interest" description="Disordered" evidence="1">
    <location>
        <begin position="137"/>
        <end position="181"/>
    </location>
</feature>
<comment type="caution">
    <text evidence="2">The sequence shown here is derived from an EMBL/GenBank/DDBJ whole genome shotgun (WGS) entry which is preliminary data.</text>
</comment>
<feature type="region of interest" description="Disordered" evidence="1">
    <location>
        <begin position="1"/>
        <end position="26"/>
    </location>
</feature>
<feature type="compositionally biased region" description="Low complexity" evidence="1">
    <location>
        <begin position="145"/>
        <end position="181"/>
    </location>
</feature>
<name>A0A2N7VP26_9BURK</name>
<organism evidence="2 3">
    <name type="scientific">Trinickia dabaoshanensis</name>
    <dbReference type="NCBI Taxonomy" id="564714"/>
    <lineage>
        <taxon>Bacteria</taxon>
        <taxon>Pseudomonadati</taxon>
        <taxon>Pseudomonadota</taxon>
        <taxon>Betaproteobacteria</taxon>
        <taxon>Burkholderiales</taxon>
        <taxon>Burkholderiaceae</taxon>
        <taxon>Trinickia</taxon>
    </lineage>
</organism>
<dbReference type="RefSeq" id="WP_102646418.1">
    <property type="nucleotide sequence ID" value="NZ_PNYA01000013.1"/>
</dbReference>
<dbReference type="Proteomes" id="UP000235616">
    <property type="component" value="Unassembled WGS sequence"/>
</dbReference>
<evidence type="ECO:0000313" key="2">
    <source>
        <dbReference type="EMBL" id="PMS18867.1"/>
    </source>
</evidence>
<evidence type="ECO:0000313" key="3">
    <source>
        <dbReference type="Proteomes" id="UP000235616"/>
    </source>
</evidence>
<protein>
    <recommendedName>
        <fullName evidence="4">Calcium-binding protein</fullName>
    </recommendedName>
</protein>
<evidence type="ECO:0008006" key="4">
    <source>
        <dbReference type="Google" id="ProtNLM"/>
    </source>
</evidence>
<feature type="compositionally biased region" description="Basic residues" evidence="1">
    <location>
        <begin position="516"/>
        <end position="528"/>
    </location>
</feature>
<sequence length="991" mass="108130">MSTTKTHHQAHKSASAKPSEPQQPPAPAYVPLKWSYPFTTPSDKDGNDAHSYFEALSNAEDGFYPLGANGIWHGGIHFDTNTGHILKQENGVRAIADGEVVAYRLDSQYPVLKYADGKSCMYSTGFVLVRHKLQLPPAPSRDTAKSSQASSATAVSSAPSASASPTVPAAASGASTPTAASAPGDETLTFFSLYMHLLDWQGYKDAIDAFTPGTATPSVIKCMPYWKGEKRYRAGAGATDAQLEPTVFDFSLPESMRLDAPDNESTSFTTPTLEWLDPVQFPAGTSWPEKFRFFDQQSAPGKQKAKQVAAKGALVYLAANGEAIGLLPQGSEVRLGPVSAKDKGWAQITKVLKGDPVGLTIGDPVDTRVSTGWMKIDQLDLLIDPNPRDAIFVLDTPYPVAAGSVLGYLGEYQRYREASKVPPTRQRPLMHMEVFAGPDLPAFIKKSQARAQQLGDQKSFLEIAVGAKLVDVAEPKSSIAKGLVLKPISKEAGEGPWVKVQPTLVEMPAPAPQHAAHGHAPHPKHAKVVPHETSQGSPVWVERAMAGRAAPAEFKAWSDFPLQVANAKAPAAGFDEVYSLGELDKRGADAKVQDDKHAHWWKVTVGTAEGNSREGWVCDTGHDLVRKRSAWEWPGFELIDNTSVPLIDSFKRFLYVQELLFDGDKDSFEPSALSANGSALIQRLEKVVDRLGNKDGKVTGSELARAQSTRWVAQAMSHLVVRYESEWGGDLSKWESLSSLMKERKYIWQGELERIEKLRWWDKVKNGMKDLPRDAAVYHFHPVGVIANFYSPCSSLDALIQKIGDVISLGEGTYESYNTGTRGKHGKVVFAQFRAPHGTVTGKTINEILASVSLPPEDHGRMYTTGKYETIIPTLAAAKNALGLNGDEKYDEQMQERVYRDFLFDQTPGLSNFVKKGYGSVDDAQYAAARQWASIAVPKGLRISKDYGGTVSDGTMSYYEQPGQNGANMKSTNKLRAVLEEVEQMRSNGAL</sequence>
<dbReference type="AlphaFoldDB" id="A0A2N7VP26"/>
<gene>
    <name evidence="2" type="ORF">C0Z18_16230</name>
</gene>
<feature type="compositionally biased region" description="Basic residues" evidence="1">
    <location>
        <begin position="1"/>
        <end position="11"/>
    </location>
</feature>
<dbReference type="EMBL" id="PNYA01000013">
    <property type="protein sequence ID" value="PMS18867.1"/>
    <property type="molecule type" value="Genomic_DNA"/>
</dbReference>
<reference evidence="2 3" key="1">
    <citation type="submission" date="2018-01" db="EMBL/GenBank/DDBJ databases">
        <title>Whole genome analyses suggest that Burkholderia sensu lato contains two further novel genera in the rhizoxinica-symbiotica group Mycetohabitans gen. nov., and Trinickia gen. nov.: implications for the evolution of diazotrophy and nodulation in the Burkholderiaceae.</title>
        <authorList>
            <person name="Estrada-de los Santos P."/>
            <person name="Palmer M."/>
            <person name="Chavez-Ramirez B."/>
            <person name="Beukes C."/>
            <person name="Steenkamp E.T."/>
            <person name="Hirsch A.M."/>
            <person name="Manyaka P."/>
            <person name="Maluk M."/>
            <person name="Lafos M."/>
            <person name="Crook M."/>
            <person name="Gross E."/>
            <person name="Simon M.F."/>
            <person name="Bueno dos Reis Junior F."/>
            <person name="Poole P.S."/>
            <person name="Venter S.N."/>
            <person name="James E.K."/>
        </authorList>
    </citation>
    <scope>NUCLEOTIDE SEQUENCE [LARGE SCALE GENOMIC DNA]</scope>
    <source>
        <strain evidence="2 3">GIMN1.004</strain>
    </source>
</reference>
<keyword evidence="3" id="KW-1185">Reference proteome</keyword>
<feature type="region of interest" description="Disordered" evidence="1">
    <location>
        <begin position="511"/>
        <end position="530"/>
    </location>
</feature>